<reference evidence="1 2" key="4">
    <citation type="journal article" date="1995" name="Virology">
        <title>Identification, localization, transcription, and sequence analysis of the Choristoneura fumiferana nuclear polyhedrosis virus DNA polymerase gene.</title>
        <authorList>
            <person name="Liu J.J."/>
            <person name="Carstens E.B."/>
        </authorList>
    </citation>
    <scope>NUCLEOTIDE SEQUENCE [LARGE SCALE GENOMIC DNA]</scope>
</reference>
<organism evidence="1 2">
    <name type="scientific">Choristoneura fumiferana nuclear polyhedrosis virus</name>
    <name type="common">CfMNPV</name>
    <dbReference type="NCBI Taxonomy" id="208973"/>
    <lineage>
        <taxon>Viruses</taxon>
        <taxon>Viruses incertae sedis</taxon>
        <taxon>Naldaviricetes</taxon>
        <taxon>Lefavirales</taxon>
        <taxon>Baculoviridae</taxon>
        <taxon>Alphabaculovirus</taxon>
        <taxon>Alphabaculovirus chofumiferanae</taxon>
    </lineage>
</organism>
<organismHost>
    <name type="scientific">Choristoneura fumiferana</name>
    <name type="common">Spruce budworm moth</name>
    <name type="synonym">Archips fumiferana</name>
    <dbReference type="NCBI Taxonomy" id="7141"/>
</organismHost>
<name>Q7TLM8_NPVCF</name>
<reference evidence="1 2" key="5">
    <citation type="journal article" date="1996" name="Virology">
        <title>Studies of Choristoneura fumiferana nuclear polyhedrosis virus gene expression in insect cells.</title>
        <authorList>
            <person name="Qiu W."/>
            <person name="Liu J.J."/>
            <person name="Carstens E.B."/>
        </authorList>
    </citation>
    <scope>NUCLEOTIDE SEQUENCE [LARGE SCALE GENOMIC DNA]</scope>
</reference>
<reference evidence="1 2" key="6">
    <citation type="journal article" date="1996" name="Virology">
        <title>Identification, molecular cloning, and transcription analysis of the Choristoneura fumiferana nuclear polyhedrosis virus spindle-like protein gene.</title>
        <authorList>
            <person name="Liu J.J."/>
            <person name="Carstens E.B."/>
        </authorList>
    </citation>
    <scope>NUCLEOTIDE SEQUENCE [LARGE SCALE GENOMIC DNA]</scope>
</reference>
<dbReference type="OrthoDB" id="41082at10239"/>
<reference evidence="1 2" key="9">
    <citation type="journal article" date="2005" name="J. Gen. Virol.">
        <title>Analysis of the Choristoneura fumiferana nucleopolyhedrovirus genome.</title>
        <authorList>
            <person name="de Jong J.G."/>
            <person name="Lauzon H.A."/>
            <person name="Dominy C."/>
            <person name="Poloumienko A."/>
            <person name="Carstens E.B."/>
            <person name="Arif B.M."/>
            <person name="Krell P.J."/>
        </authorList>
    </citation>
    <scope>NUCLEOTIDE SEQUENCE [LARGE SCALE GENOMIC DNA]</scope>
</reference>
<protein>
    <submittedName>
        <fullName evidence="1">Uncharacterized protein</fullName>
    </submittedName>
</protein>
<reference evidence="1 2" key="3">
    <citation type="journal article" date="1995" name="Virology">
        <title>Identification and analysis of a putative origin of DNA replication in the Choristoneura fumiferana multinucleocapsid nuclear polyhedrosis virus genome.</title>
        <authorList>
            <person name="Xie W.D."/>
            <person name="Arif B."/>
            <person name="Dobos P."/>
            <person name="Krell P.J."/>
        </authorList>
    </citation>
    <scope>NUCLEOTIDE SEQUENCE [LARGE SCALE GENOMIC DNA]</scope>
</reference>
<reference evidence="1 2" key="8">
    <citation type="journal article" date="2002" name="Virus Res.">
        <title>Identification and molecular characterization of the baculovirus CfMNPV early genes: ie-1, ie-2 and pe38.</title>
        <authorList>
            <person name="Carstens E.B."/>
            <person name="Liu J.J."/>
            <person name="Dominy C."/>
        </authorList>
    </citation>
    <scope>NUCLEOTIDE SEQUENCE [LARGE SCALE GENOMIC DNA]</scope>
</reference>
<keyword evidence="2" id="KW-1185">Reference proteome</keyword>
<proteinExistence type="predicted"/>
<dbReference type="EMBL" id="AF512031">
    <property type="protein sequence ID" value="AAP29908.1"/>
    <property type="molecule type" value="Genomic_DNA"/>
</dbReference>
<dbReference type="Proteomes" id="UP000204418">
    <property type="component" value="Segment"/>
</dbReference>
<accession>Q7TLM8</accession>
<dbReference type="GeneID" id="1482732"/>
<reference evidence="1 2" key="1">
    <citation type="journal article" date="1992" name="Virus Res.">
        <title>Identification of bent DNA and ARS fragments in the genome of Choristoneura fumiferana nuclear polyhedrosis virus.</title>
        <authorList>
            <person name="Lee H.Y."/>
            <person name="Arif B."/>
            <person name="Dobos P."/>
            <person name="Krell P."/>
        </authorList>
    </citation>
    <scope>NUCLEOTIDE SEQUENCE [LARGE SCALE GENOMIC DNA]</scope>
</reference>
<dbReference type="RefSeq" id="NP_848444.1">
    <property type="nucleotide sequence ID" value="NC_004778.3"/>
</dbReference>
<reference evidence="1 2" key="7">
    <citation type="journal article" date="2000" name="Virology">
        <title>Identification and molecular characterization of the Choristoneura fumiferana multicapsid nucleopolyhedrovirus genomic region encoding the regulatory genes pkip, p47, lef-12, and gta.</title>
        <authorList>
            <person name="Lapointe R."/>
            <person name="Back D.W."/>
            <person name="Ding Q."/>
            <person name="Carstens E.B."/>
        </authorList>
    </citation>
    <scope>NUCLEOTIDE SEQUENCE [LARGE SCALE GENOMIC DNA]</scope>
</reference>
<dbReference type="KEGG" id="vg:1482732"/>
<evidence type="ECO:0000313" key="2">
    <source>
        <dbReference type="Proteomes" id="UP000204418"/>
    </source>
</evidence>
<evidence type="ECO:0000313" key="1">
    <source>
        <dbReference type="EMBL" id="AAP29908.1"/>
    </source>
</evidence>
<sequence length="60" mass="6754">MFVAIRAYIPFVISGALSNLIACVMRNCEPFCTRAPTLYALSYRVRHLFCSREAFAHGPT</sequence>
<reference evidence="1 2" key="2">
    <citation type="journal article" date="1995" name="J. Gen. Virol.">
        <title>Characterization, sequencing and phylogeny of the ecdysteroid UDP-glucosyltransferase gene from two distinct nuclear polyhedrosis viruses isolated from Choristoneura fumiferana.</title>
        <authorList>
            <person name="Barrett J.W."/>
            <person name="Krell P.J."/>
            <person name="Arif B.M."/>
        </authorList>
    </citation>
    <scope>NUCLEOTIDE SEQUENCE [LARGE SCALE GENOMIC DNA]</scope>
</reference>